<dbReference type="PANTHER" id="PTHR42748">
    <property type="entry name" value="NITROGEN METABOLITE REPRESSION PROTEIN NMRA FAMILY MEMBER"/>
    <property type="match status" value="1"/>
</dbReference>
<organism evidence="4 5">
    <name type="scientific">Phytobacter diazotrophicus</name>
    <dbReference type="NCBI Taxonomy" id="395631"/>
    <lineage>
        <taxon>Bacteria</taxon>
        <taxon>Pseudomonadati</taxon>
        <taxon>Pseudomonadota</taxon>
        <taxon>Gammaproteobacteria</taxon>
        <taxon>Enterobacterales</taxon>
        <taxon>Enterobacteriaceae</taxon>
        <taxon>Phytobacter</taxon>
    </lineage>
</organism>
<gene>
    <name evidence="4" type="ORF">PDTA9734_30510</name>
</gene>
<dbReference type="PANTHER" id="PTHR42748:SF7">
    <property type="entry name" value="NMRA LIKE REDOX SENSOR 1-RELATED"/>
    <property type="match status" value="1"/>
</dbReference>
<dbReference type="InterPro" id="IPR008030">
    <property type="entry name" value="NmrA-like"/>
</dbReference>
<dbReference type="InterPro" id="IPR036291">
    <property type="entry name" value="NAD(P)-bd_dom_sf"/>
</dbReference>
<sequence>MNKTAEFLVFGATGQQGGAVANALRAAGREVRAFVRDPHSEKAQALMAAGITLAVGNLFDRASIERAMVGIKGVFSVQTSSPQGEISDEQEIIQGKAIADSALAAGVSHLVYSSSGAAGKGPTGMGHFDSKSEIENYVRSLPLCWTITRPASFIEILMLPGMGLNTGNFSFFMQRNQPMQMITLDDLGRINARILCNPQQFAGKVLEISSQTLTGEDLERAFSNAAGFPIHYQRFPDALLTQNSFLRRLTELVDNGIVAGVADIPALEKMFGEMMKLDQWLTGPGRQHFQAALNAPQAEIALR</sequence>
<comment type="similarity">
    <text evidence="1">Belongs to the NmrA-type oxidoreductase family.</text>
</comment>
<keyword evidence="2" id="KW-0521">NADP</keyword>
<dbReference type="Gene3D" id="3.40.50.720">
    <property type="entry name" value="NAD(P)-binding Rossmann-like Domain"/>
    <property type="match status" value="1"/>
</dbReference>
<dbReference type="RefSeq" id="WP_125124825.1">
    <property type="nucleotide sequence ID" value="NZ_AP025334.1"/>
</dbReference>
<dbReference type="Proteomes" id="UP001320460">
    <property type="component" value="Chromosome"/>
</dbReference>
<evidence type="ECO:0000256" key="1">
    <source>
        <dbReference type="ARBA" id="ARBA00006328"/>
    </source>
</evidence>
<reference evidence="4 5" key="1">
    <citation type="submission" date="2021-12" db="EMBL/GenBank/DDBJ databases">
        <title>Complete genome sequence of Phytobacter diazotrophicus TA9734.</title>
        <authorList>
            <person name="Kubota H."/>
            <person name="Nakayama Y."/>
            <person name="Ariyoshi T."/>
        </authorList>
    </citation>
    <scope>NUCLEOTIDE SEQUENCE [LARGE SCALE GENOMIC DNA]</scope>
    <source>
        <strain evidence="4 5">TA9734</strain>
    </source>
</reference>
<evidence type="ECO:0000313" key="5">
    <source>
        <dbReference type="Proteomes" id="UP001320460"/>
    </source>
</evidence>
<name>A0ABM7VWV5_9ENTR</name>
<dbReference type="SUPFAM" id="SSF51735">
    <property type="entry name" value="NAD(P)-binding Rossmann-fold domains"/>
    <property type="match status" value="1"/>
</dbReference>
<dbReference type="Gene3D" id="3.90.25.10">
    <property type="entry name" value="UDP-galactose 4-epimerase, domain 1"/>
    <property type="match status" value="1"/>
</dbReference>
<evidence type="ECO:0000259" key="3">
    <source>
        <dbReference type="Pfam" id="PF05368"/>
    </source>
</evidence>
<dbReference type="CDD" id="cd05251">
    <property type="entry name" value="NmrA_like_SDR_a"/>
    <property type="match status" value="1"/>
</dbReference>
<evidence type="ECO:0000256" key="2">
    <source>
        <dbReference type="ARBA" id="ARBA00022857"/>
    </source>
</evidence>
<protein>
    <submittedName>
        <fullName evidence="4">NmrA family transcriptional regulator</fullName>
    </submittedName>
</protein>
<dbReference type="InterPro" id="IPR051164">
    <property type="entry name" value="NmrA-like_oxidored"/>
</dbReference>
<dbReference type="Pfam" id="PF05368">
    <property type="entry name" value="NmrA"/>
    <property type="match status" value="1"/>
</dbReference>
<accession>A0ABM7VWV5</accession>
<proteinExistence type="inferred from homology"/>
<keyword evidence="5" id="KW-1185">Reference proteome</keyword>
<feature type="domain" description="NmrA-like" evidence="3">
    <location>
        <begin position="6"/>
        <end position="242"/>
    </location>
</feature>
<dbReference type="EMBL" id="AP025334">
    <property type="protein sequence ID" value="BDD51564.1"/>
    <property type="molecule type" value="Genomic_DNA"/>
</dbReference>
<evidence type="ECO:0000313" key="4">
    <source>
        <dbReference type="EMBL" id="BDD51564.1"/>
    </source>
</evidence>